<name>A0A256GV26_9HYPH</name>
<dbReference type="SUPFAM" id="SSF53098">
    <property type="entry name" value="Ribonuclease H-like"/>
    <property type="match status" value="1"/>
</dbReference>
<evidence type="ECO:0000313" key="2">
    <source>
        <dbReference type="EMBL" id="OYR30848.1"/>
    </source>
</evidence>
<dbReference type="Pfam" id="PF00665">
    <property type="entry name" value="rve"/>
    <property type="match status" value="1"/>
</dbReference>
<dbReference type="EMBL" id="NNRN01000043">
    <property type="protein sequence ID" value="OYR30848.1"/>
    <property type="molecule type" value="Genomic_DNA"/>
</dbReference>
<evidence type="ECO:0000259" key="1">
    <source>
        <dbReference type="PROSITE" id="PS50994"/>
    </source>
</evidence>
<dbReference type="InterPro" id="IPR012337">
    <property type="entry name" value="RNaseH-like_sf"/>
</dbReference>
<organism evidence="2 3">
    <name type="scientific">Brucella lupini</name>
    <dbReference type="NCBI Taxonomy" id="255457"/>
    <lineage>
        <taxon>Bacteria</taxon>
        <taxon>Pseudomonadati</taxon>
        <taxon>Pseudomonadota</taxon>
        <taxon>Alphaproteobacteria</taxon>
        <taxon>Hyphomicrobiales</taxon>
        <taxon>Brucellaceae</taxon>
        <taxon>Brucella/Ochrobactrum group</taxon>
        <taxon>Brucella</taxon>
    </lineage>
</organism>
<dbReference type="InterPro" id="IPR001584">
    <property type="entry name" value="Integrase_cat-core"/>
</dbReference>
<protein>
    <submittedName>
        <fullName evidence="2">HTH-like domain protein</fullName>
    </submittedName>
</protein>
<dbReference type="InterPro" id="IPR036397">
    <property type="entry name" value="RNaseH_sf"/>
</dbReference>
<accession>A0A256GV26</accession>
<comment type="caution">
    <text evidence="2">The sequence shown here is derived from an EMBL/GenBank/DDBJ whole genome shotgun (WGS) entry which is preliminary data.</text>
</comment>
<feature type="domain" description="Integrase catalytic" evidence="1">
    <location>
        <begin position="77"/>
        <end position="171"/>
    </location>
</feature>
<dbReference type="InterPro" id="IPR025948">
    <property type="entry name" value="HTH-like_dom"/>
</dbReference>
<sequence length="171" mass="19867">MRYRSCRQPDTALRERLRALAVERRRFGYRRLFVLLRREGEPSGKNRIYRLYREEGLTVRKRRSRRRAIGTRAPILIEARPNARWSLDFVHDQFATGRRFRILNVVDDVTRECLAAIPDTSISGRRVARELTALIARRGRPAMIVSDNVLSAEENGLGRQSFSARQHAHAA</sequence>
<evidence type="ECO:0000313" key="3">
    <source>
        <dbReference type="Proteomes" id="UP000216363"/>
    </source>
</evidence>
<dbReference type="Gene3D" id="3.30.420.10">
    <property type="entry name" value="Ribonuclease H-like superfamily/Ribonuclease H"/>
    <property type="match status" value="1"/>
</dbReference>
<dbReference type="PROSITE" id="PS50994">
    <property type="entry name" value="INTEGRASE"/>
    <property type="match status" value="1"/>
</dbReference>
<dbReference type="GO" id="GO:0015074">
    <property type="term" value="P:DNA integration"/>
    <property type="evidence" value="ECO:0007669"/>
    <property type="project" value="InterPro"/>
</dbReference>
<reference evidence="2 3" key="1">
    <citation type="submission" date="2017-07" db="EMBL/GenBank/DDBJ databases">
        <title>Draft genome of Ochrobactrum lupini type strain LUP21.</title>
        <authorList>
            <person name="Krzyzanowska D.M."/>
            <person name="Jafra S."/>
        </authorList>
    </citation>
    <scope>NUCLEOTIDE SEQUENCE [LARGE SCALE GENOMIC DNA]</scope>
    <source>
        <strain evidence="2 3">LUP21</strain>
    </source>
</reference>
<proteinExistence type="predicted"/>
<dbReference type="GO" id="GO:0003676">
    <property type="term" value="F:nucleic acid binding"/>
    <property type="evidence" value="ECO:0007669"/>
    <property type="project" value="InterPro"/>
</dbReference>
<dbReference type="Pfam" id="PF13276">
    <property type="entry name" value="HTH_21"/>
    <property type="match status" value="1"/>
</dbReference>
<dbReference type="PANTHER" id="PTHR47515:SF1">
    <property type="entry name" value="BLR2054 PROTEIN"/>
    <property type="match status" value="1"/>
</dbReference>
<gene>
    <name evidence="2" type="ORF">CES86_1577</name>
</gene>
<dbReference type="AlphaFoldDB" id="A0A256GV26"/>
<dbReference type="Proteomes" id="UP000216363">
    <property type="component" value="Unassembled WGS sequence"/>
</dbReference>
<dbReference type="PANTHER" id="PTHR47515">
    <property type="entry name" value="LOW CALCIUM RESPONSE LOCUS PROTEIN T"/>
    <property type="match status" value="1"/>
</dbReference>